<evidence type="ECO:0000313" key="3">
    <source>
        <dbReference type="Proteomes" id="UP000586918"/>
    </source>
</evidence>
<dbReference type="InterPro" id="IPR029068">
    <property type="entry name" value="Glyas_Bleomycin-R_OHBP_Dase"/>
</dbReference>
<proteinExistence type="predicted"/>
<dbReference type="SUPFAM" id="SSF54593">
    <property type="entry name" value="Glyoxalase/Bleomycin resistance protein/Dihydroxybiphenyl dioxygenase"/>
    <property type="match status" value="1"/>
</dbReference>
<dbReference type="PROSITE" id="PS51819">
    <property type="entry name" value="VOC"/>
    <property type="match status" value="1"/>
</dbReference>
<dbReference type="PANTHER" id="PTHR36110:SF4">
    <property type="entry name" value="RING-CLEAVING DIOXYGENASE MHQA-RELATED"/>
    <property type="match status" value="1"/>
</dbReference>
<dbReference type="AlphaFoldDB" id="A0A848DDW8"/>
<sequence>MVTDDMDKTVRFYRDVVGMKLIGTTGDPDAEYPHRHYFFSLGPGSTLAFFEWKDVELPPRKDSGVPASGILFDHVSIAVDSDADLDKLQSSLRDHGIDASDLVDHGFIRSLYCTDPNGISLEFSVWKRDLEAEPLFEDKAPVPSVAAGT</sequence>
<gene>
    <name evidence="2" type="ORF">HF519_04025</name>
</gene>
<dbReference type="InterPro" id="IPR052537">
    <property type="entry name" value="Extradiol_RC_dioxygenase"/>
</dbReference>
<organism evidence="2 3">
    <name type="scientific">Pseudonocardia bannensis</name>
    <dbReference type="NCBI Taxonomy" id="630973"/>
    <lineage>
        <taxon>Bacteria</taxon>
        <taxon>Bacillati</taxon>
        <taxon>Actinomycetota</taxon>
        <taxon>Actinomycetes</taxon>
        <taxon>Pseudonocardiales</taxon>
        <taxon>Pseudonocardiaceae</taxon>
        <taxon>Pseudonocardia</taxon>
    </lineage>
</organism>
<dbReference type="PANTHER" id="PTHR36110">
    <property type="entry name" value="RING-CLEAVING DIOXYGENASE MHQE-RELATED"/>
    <property type="match status" value="1"/>
</dbReference>
<dbReference type="InterPro" id="IPR004360">
    <property type="entry name" value="Glyas_Fos-R_dOase_dom"/>
</dbReference>
<dbReference type="InterPro" id="IPR037523">
    <property type="entry name" value="VOC_core"/>
</dbReference>
<feature type="domain" description="VOC" evidence="1">
    <location>
        <begin position="1"/>
        <end position="126"/>
    </location>
</feature>
<reference evidence="2 3" key="1">
    <citation type="submission" date="2020-04" db="EMBL/GenBank/DDBJ databases">
        <authorList>
            <person name="Klaysubun C."/>
            <person name="Duangmal K."/>
            <person name="Lipun K."/>
        </authorList>
    </citation>
    <scope>NUCLEOTIDE SEQUENCE [LARGE SCALE GENOMIC DNA]</scope>
    <source>
        <strain evidence="2 3">DSM 45300</strain>
    </source>
</reference>
<protein>
    <submittedName>
        <fullName evidence="2">VOC family protein</fullName>
    </submittedName>
</protein>
<evidence type="ECO:0000259" key="1">
    <source>
        <dbReference type="PROSITE" id="PS51819"/>
    </source>
</evidence>
<name>A0A848DDW8_9PSEU</name>
<dbReference type="Proteomes" id="UP000586918">
    <property type="component" value="Unassembled WGS sequence"/>
</dbReference>
<dbReference type="Pfam" id="PF00903">
    <property type="entry name" value="Glyoxalase"/>
    <property type="match status" value="1"/>
</dbReference>
<comment type="caution">
    <text evidence="2">The sequence shown here is derived from an EMBL/GenBank/DDBJ whole genome shotgun (WGS) entry which is preliminary data.</text>
</comment>
<dbReference type="EMBL" id="JAAXKZ010000008">
    <property type="protein sequence ID" value="NMH90763.1"/>
    <property type="molecule type" value="Genomic_DNA"/>
</dbReference>
<dbReference type="Gene3D" id="3.10.180.10">
    <property type="entry name" value="2,3-Dihydroxybiphenyl 1,2-Dioxygenase, domain 1"/>
    <property type="match status" value="1"/>
</dbReference>
<dbReference type="CDD" id="cd06587">
    <property type="entry name" value="VOC"/>
    <property type="match status" value="1"/>
</dbReference>
<keyword evidence="3" id="KW-1185">Reference proteome</keyword>
<accession>A0A848DDW8</accession>
<evidence type="ECO:0000313" key="2">
    <source>
        <dbReference type="EMBL" id="NMH90763.1"/>
    </source>
</evidence>